<accession>A0ACD4DE61</accession>
<evidence type="ECO:0000313" key="1">
    <source>
        <dbReference type="EMBL" id="UYP18359.1"/>
    </source>
</evidence>
<organism evidence="1 2">
    <name type="scientific">Rhodococcus sacchari</name>
    <dbReference type="NCBI Taxonomy" id="2962047"/>
    <lineage>
        <taxon>Bacteria</taxon>
        <taxon>Bacillati</taxon>
        <taxon>Actinomycetota</taxon>
        <taxon>Actinomycetes</taxon>
        <taxon>Mycobacteriales</taxon>
        <taxon>Nocardiaceae</taxon>
        <taxon>Rhodococcus</taxon>
    </lineage>
</organism>
<protein>
    <submittedName>
        <fullName evidence="1">NAD(P)/FAD-dependent oxidoreductase</fullName>
    </submittedName>
</protein>
<name>A0ACD4DE61_9NOCA</name>
<sequence length="496" mass="52907">MSTTYPVPVAPAGTLADLTAAVRAELEAFDYPSGSWTVPRTDANGERVLDVLVIGAGQAGISTALRLRREGVDNLLVVDAAPAGREGPWVTWARMRTLRTVKHLHGTEGGIRSASFRYWFDAVRGAGAFDTIDLIPREDWMAYLTWLRETTGIPVRNETTVVTVRPEDGHWRVVLDTAGERSSVATRKVVACTGMDGAGGPSIPPYLADLGPGGWAHSSETIDWEALRGARVAVIGVGASAFDNAAVALESGSASVVQFGRRDSLPTQNPFRYLEKKGLFRAYHSMSDESKLGFARLEFSRAVPPTAHSLDRCRVHENYTLALGVSFTGATRSGNAIVLQAGDDTYEFDFVIAGTGFVVDLSRIDWLSEIAGEIRTWGDVYELGDHPTDRVIAAHPYLGTGMRCLPRTPESPAAVADLHLFNLAAHVSYGISCIGLNGLPWAVSTVVDAICADLVAADAEDLLAGFAAYDSADTLTPGALTADAAAGSDTSRKDIS</sequence>
<evidence type="ECO:0000313" key="2">
    <source>
        <dbReference type="Proteomes" id="UP001156484"/>
    </source>
</evidence>
<gene>
    <name evidence="1" type="ORF">OED52_17110</name>
</gene>
<proteinExistence type="predicted"/>
<keyword evidence="2" id="KW-1185">Reference proteome</keyword>
<dbReference type="EMBL" id="CP107551">
    <property type="protein sequence ID" value="UYP18359.1"/>
    <property type="molecule type" value="Genomic_DNA"/>
</dbReference>
<dbReference type="Proteomes" id="UP001156484">
    <property type="component" value="Chromosome"/>
</dbReference>
<reference evidence="1" key="1">
    <citation type="submission" date="2022-10" db="EMBL/GenBank/DDBJ databases">
        <title>Rhodococcus ferula Z13 complete genome.</title>
        <authorList>
            <person name="Long X."/>
            <person name="Zang M."/>
        </authorList>
    </citation>
    <scope>NUCLEOTIDE SEQUENCE</scope>
    <source>
        <strain evidence="1">Z13</strain>
    </source>
</reference>